<evidence type="ECO:0000259" key="1">
    <source>
        <dbReference type="Pfam" id="PF01882"/>
    </source>
</evidence>
<dbReference type="PANTHER" id="PTHR33608">
    <property type="entry name" value="BLL2464 PROTEIN"/>
    <property type="match status" value="1"/>
</dbReference>
<dbReference type="eggNOG" id="COG1721">
    <property type="taxonomic scope" value="Bacteria"/>
</dbReference>
<comment type="caution">
    <text evidence="2">The sequence shown here is derived from an EMBL/GenBank/DDBJ whole genome shotgun (WGS) entry which is preliminary data.</text>
</comment>
<dbReference type="PANTHER" id="PTHR33608:SF6">
    <property type="entry name" value="BLL2464 PROTEIN"/>
    <property type="match status" value="1"/>
</dbReference>
<dbReference type="InterPro" id="IPR002881">
    <property type="entry name" value="DUF58"/>
</dbReference>
<dbReference type="EMBL" id="JGYU01000001">
    <property type="protein sequence ID" value="KFI58383.1"/>
    <property type="molecule type" value="Genomic_DNA"/>
</dbReference>
<accession>A0A087AHY3</accession>
<dbReference type="RefSeq" id="WP_024540795.1">
    <property type="nucleotide sequence ID" value="NZ_JBQKLO010000007.1"/>
</dbReference>
<organism evidence="2 3">
    <name type="scientific">Bifidobacterium choerinum</name>
    <dbReference type="NCBI Taxonomy" id="35760"/>
    <lineage>
        <taxon>Bacteria</taxon>
        <taxon>Bacillati</taxon>
        <taxon>Actinomycetota</taxon>
        <taxon>Actinomycetes</taxon>
        <taxon>Bifidobacteriales</taxon>
        <taxon>Bifidobacteriaceae</taxon>
        <taxon>Bifidobacterium</taxon>
    </lineage>
</organism>
<evidence type="ECO:0000313" key="3">
    <source>
        <dbReference type="Proteomes" id="UP000028995"/>
    </source>
</evidence>
<protein>
    <recommendedName>
        <fullName evidence="1">DUF58 domain-containing protein</fullName>
    </recommendedName>
</protein>
<reference evidence="2 3" key="1">
    <citation type="submission" date="2014-03" db="EMBL/GenBank/DDBJ databases">
        <title>Genomics of Bifidobacteria.</title>
        <authorList>
            <person name="Ventura M."/>
            <person name="Milani C."/>
            <person name="Lugli G.A."/>
        </authorList>
    </citation>
    <scope>NUCLEOTIDE SEQUENCE [LARGE SCALE GENOMIC DNA]</scope>
    <source>
        <strain evidence="2 3">LMG 10510</strain>
    </source>
</reference>
<sequence length="325" mass="35710">MIDARRHEDPVRRRIEALGTSMSLPTVARALGVLEGEHRSPRRGGTDDLLDVRAYEIGDEARQIDWKISARSGRTMVVQRERRVSSRVHLLMDAGREMTATCPSGEHAYAVAANALCMFAALTLRRSDDVSLVLGDASRITRVPFHGGFAQFERTIDEASERSWSHPRNLGALLDYAVRLRDRDALVVLATADGAVGDGELRRIRRIAQTHPFVLIDVATVNPFAAEPVASRRGSRVVDGVSGRRVPAFLTRRALADEVATHRAYRVSALRQELSRAGARLIHADSSEAMFHDFVRLISLSCLGSPGARSHLRAGATAPRKEVSV</sequence>
<dbReference type="Pfam" id="PF01882">
    <property type="entry name" value="DUF58"/>
    <property type="match status" value="1"/>
</dbReference>
<dbReference type="OrthoDB" id="9776116at2"/>
<feature type="domain" description="DUF58" evidence="1">
    <location>
        <begin position="51"/>
        <end position="218"/>
    </location>
</feature>
<name>A0A087AHY3_9BIFI</name>
<proteinExistence type="predicted"/>
<dbReference type="STRING" id="35760.BCHO_0428"/>
<evidence type="ECO:0000313" key="2">
    <source>
        <dbReference type="EMBL" id="KFI58383.1"/>
    </source>
</evidence>
<keyword evidence="3" id="KW-1185">Reference proteome</keyword>
<dbReference type="AlphaFoldDB" id="A0A087AHY3"/>
<dbReference type="Proteomes" id="UP000028995">
    <property type="component" value="Unassembled WGS sequence"/>
</dbReference>
<gene>
    <name evidence="2" type="ORF">BCHO_0428</name>
</gene>